<proteinExistence type="predicted"/>
<accession>A0A0F9BAN3</accession>
<dbReference type="EMBL" id="LAZR01038642">
    <property type="protein sequence ID" value="KKL19014.1"/>
    <property type="molecule type" value="Genomic_DNA"/>
</dbReference>
<gene>
    <name evidence="1" type="ORF">LCGC14_2469700</name>
</gene>
<dbReference type="AlphaFoldDB" id="A0A0F9BAN3"/>
<evidence type="ECO:0000313" key="1">
    <source>
        <dbReference type="EMBL" id="KKL19014.1"/>
    </source>
</evidence>
<name>A0A0F9BAN3_9ZZZZ</name>
<sequence length="60" mass="7144">MHTDKKLSKLWDDLGNISVNDNDCIEQDFLHFKKGTNKLDIWHWFDENHSIGVHALMYKT</sequence>
<organism evidence="1">
    <name type="scientific">marine sediment metagenome</name>
    <dbReference type="NCBI Taxonomy" id="412755"/>
    <lineage>
        <taxon>unclassified sequences</taxon>
        <taxon>metagenomes</taxon>
        <taxon>ecological metagenomes</taxon>
    </lineage>
</organism>
<protein>
    <submittedName>
        <fullName evidence="1">Uncharacterized protein</fullName>
    </submittedName>
</protein>
<comment type="caution">
    <text evidence="1">The sequence shown here is derived from an EMBL/GenBank/DDBJ whole genome shotgun (WGS) entry which is preliminary data.</text>
</comment>
<reference evidence="1" key="1">
    <citation type="journal article" date="2015" name="Nature">
        <title>Complex archaea that bridge the gap between prokaryotes and eukaryotes.</title>
        <authorList>
            <person name="Spang A."/>
            <person name="Saw J.H."/>
            <person name="Jorgensen S.L."/>
            <person name="Zaremba-Niedzwiedzka K."/>
            <person name="Martijn J."/>
            <person name="Lind A.E."/>
            <person name="van Eijk R."/>
            <person name="Schleper C."/>
            <person name="Guy L."/>
            <person name="Ettema T.J."/>
        </authorList>
    </citation>
    <scope>NUCLEOTIDE SEQUENCE</scope>
</reference>